<dbReference type="GO" id="GO:0051539">
    <property type="term" value="F:4 iron, 4 sulfur cluster binding"/>
    <property type="evidence" value="ECO:0007669"/>
    <property type="project" value="UniProtKB-KW"/>
</dbReference>
<evidence type="ECO:0000256" key="5">
    <source>
        <dbReference type="ARBA" id="ARBA00022723"/>
    </source>
</evidence>
<organism evidence="9">
    <name type="scientific">Blastocystis hominis</name>
    <dbReference type="NCBI Taxonomy" id="12968"/>
    <lineage>
        <taxon>Eukaryota</taxon>
        <taxon>Sar</taxon>
        <taxon>Stramenopiles</taxon>
        <taxon>Bigyra</taxon>
        <taxon>Opalozoa</taxon>
        <taxon>Opalinata</taxon>
        <taxon>Blastocystidae</taxon>
        <taxon>Blastocystis</taxon>
    </lineage>
</organism>
<evidence type="ECO:0000256" key="4">
    <source>
        <dbReference type="ARBA" id="ARBA00022705"/>
    </source>
</evidence>
<proteinExistence type="predicted"/>
<evidence type="ECO:0000259" key="8">
    <source>
        <dbReference type="Pfam" id="PF04104"/>
    </source>
</evidence>
<keyword evidence="4" id="KW-0235">DNA replication</keyword>
<dbReference type="OrthoDB" id="421393at2759"/>
<dbReference type="GeneID" id="24919418"/>
<evidence type="ECO:0000256" key="1">
    <source>
        <dbReference type="ARBA" id="ARBA00001966"/>
    </source>
</evidence>
<dbReference type="PANTHER" id="PTHR10537">
    <property type="entry name" value="DNA PRIMASE LARGE SUBUNIT"/>
    <property type="match status" value="1"/>
</dbReference>
<dbReference type="RefSeq" id="XP_012896211.1">
    <property type="nucleotide sequence ID" value="XM_013040757.1"/>
</dbReference>
<gene>
    <name evidence="9" type="ORF">GSBLH_T00002221001</name>
</gene>
<protein>
    <recommendedName>
        <fullName evidence="8">DNA primase large subunit C-terminal domain-containing protein</fullName>
    </recommendedName>
</protein>
<dbReference type="GO" id="GO:0006269">
    <property type="term" value="P:DNA replication, synthesis of primer"/>
    <property type="evidence" value="ECO:0007669"/>
    <property type="project" value="UniProtKB-KW"/>
</dbReference>
<dbReference type="InterPro" id="IPR007238">
    <property type="entry name" value="DNA_primase_lsu_euk/arc"/>
</dbReference>
<dbReference type="PANTHER" id="PTHR10537:SF3">
    <property type="entry name" value="DNA PRIMASE LARGE SUBUNIT"/>
    <property type="match status" value="1"/>
</dbReference>
<keyword evidence="5" id="KW-0479">Metal-binding</keyword>
<sequence length="141" mass="16335">MKAMYLHLCKTHHLFYDGREQLGRFLRGIGLSVEGALAFFQQQFTAKLSVEKFTRQYAYNIRYLYGLEGRRVPLNALPCSVMMKTRPTGQQCHGCPFVYMQDAALEQLLRTLRVREEAIGNIVAYAKEQKVEVGERRKGER</sequence>
<dbReference type="GO" id="GO:0006270">
    <property type="term" value="P:DNA replication initiation"/>
    <property type="evidence" value="ECO:0007669"/>
    <property type="project" value="TreeGrafter"/>
</dbReference>
<evidence type="ECO:0000313" key="9">
    <source>
        <dbReference type="EMBL" id="CBK22163.2"/>
    </source>
</evidence>
<dbReference type="GO" id="GO:0005658">
    <property type="term" value="C:alpha DNA polymerase:primase complex"/>
    <property type="evidence" value="ECO:0007669"/>
    <property type="project" value="TreeGrafter"/>
</dbReference>
<reference evidence="9" key="1">
    <citation type="submission" date="2010-02" db="EMBL/GenBank/DDBJ databases">
        <title>Sequencing and annotation of the Blastocystis hominis genome.</title>
        <authorList>
            <person name="Wincker P."/>
        </authorList>
    </citation>
    <scope>NUCLEOTIDE SEQUENCE</scope>
    <source>
        <strain evidence="9">Singapore isolate B</strain>
    </source>
</reference>
<dbReference type="AlphaFoldDB" id="D8M274"/>
<keyword evidence="6" id="KW-0408">Iron</keyword>
<dbReference type="Proteomes" id="UP000008312">
    <property type="component" value="Unassembled WGS sequence"/>
</dbReference>
<dbReference type="GO" id="GO:0046872">
    <property type="term" value="F:metal ion binding"/>
    <property type="evidence" value="ECO:0007669"/>
    <property type="project" value="UniProtKB-KW"/>
</dbReference>
<accession>D8M274</accession>
<comment type="cofactor">
    <cofactor evidence="1">
        <name>[4Fe-4S] cluster</name>
        <dbReference type="ChEBI" id="CHEBI:49883"/>
    </cofactor>
</comment>
<evidence type="ECO:0000256" key="6">
    <source>
        <dbReference type="ARBA" id="ARBA00023004"/>
    </source>
</evidence>
<evidence type="ECO:0000256" key="3">
    <source>
        <dbReference type="ARBA" id="ARBA00022515"/>
    </source>
</evidence>
<keyword evidence="2" id="KW-0004">4Fe-4S</keyword>
<evidence type="ECO:0000256" key="7">
    <source>
        <dbReference type="ARBA" id="ARBA00023014"/>
    </source>
</evidence>
<keyword evidence="7" id="KW-0411">Iron-sulfur</keyword>
<evidence type="ECO:0000313" key="10">
    <source>
        <dbReference type="Proteomes" id="UP000008312"/>
    </source>
</evidence>
<feature type="domain" description="DNA primase large subunit C-terminal" evidence="8">
    <location>
        <begin position="1"/>
        <end position="132"/>
    </location>
</feature>
<dbReference type="InParanoid" id="D8M274"/>
<keyword evidence="10" id="KW-1185">Reference proteome</keyword>
<name>D8M274_BLAHO</name>
<evidence type="ECO:0000256" key="2">
    <source>
        <dbReference type="ARBA" id="ARBA00022485"/>
    </source>
</evidence>
<keyword evidence="3" id="KW-0639">Primosome</keyword>
<dbReference type="Pfam" id="PF04104">
    <property type="entry name" value="DNA_primase_lrg"/>
    <property type="match status" value="1"/>
</dbReference>
<dbReference type="EMBL" id="FN668647">
    <property type="protein sequence ID" value="CBK22163.2"/>
    <property type="molecule type" value="Genomic_DNA"/>
</dbReference>
<dbReference type="InterPro" id="IPR058560">
    <property type="entry name" value="DNA_primase_C"/>
</dbReference>